<organism evidence="1 2">
    <name type="scientific">Roseibium polysiphoniae</name>
    <dbReference type="NCBI Taxonomy" id="2571221"/>
    <lineage>
        <taxon>Bacteria</taxon>
        <taxon>Pseudomonadati</taxon>
        <taxon>Pseudomonadota</taxon>
        <taxon>Alphaproteobacteria</taxon>
        <taxon>Hyphomicrobiales</taxon>
        <taxon>Stappiaceae</taxon>
        <taxon>Roseibium</taxon>
    </lineage>
</organism>
<evidence type="ECO:0000313" key="2">
    <source>
        <dbReference type="Proteomes" id="UP000705379"/>
    </source>
</evidence>
<proteinExistence type="predicted"/>
<protein>
    <submittedName>
        <fullName evidence="1">Uncharacterized protein</fullName>
    </submittedName>
</protein>
<comment type="caution">
    <text evidence="1">The sequence shown here is derived from an EMBL/GenBank/DDBJ whole genome shotgun (WGS) entry which is preliminary data.</text>
</comment>
<dbReference type="AlphaFoldDB" id="A0A944CFL4"/>
<accession>A0A944CFL4</accession>
<sequence length="85" mass="9143">MPLPSLEGATTSTGVILGLVPRIHSVSLRGQAIWIAGTSPTMTTESVSSAAWARPRHILIRHPRLVRGAIFKPHLSKGLAPKQMQ</sequence>
<reference evidence="1" key="2">
    <citation type="journal article" date="2021" name="Microorganisms">
        <title>Bacterial Dimethylsulfoniopropionate Biosynthesis in the East China Sea.</title>
        <authorList>
            <person name="Liu J."/>
            <person name="Zhang Y."/>
            <person name="Liu J."/>
            <person name="Zhong H."/>
            <person name="Williams B.T."/>
            <person name="Zheng Y."/>
            <person name="Curson A.R.J."/>
            <person name="Sun C."/>
            <person name="Sun H."/>
            <person name="Song D."/>
            <person name="Wagner Mackenzie B."/>
            <person name="Bermejo Martinez A."/>
            <person name="Todd J.D."/>
            <person name="Zhang X.H."/>
        </authorList>
    </citation>
    <scope>NUCLEOTIDE SEQUENCE</scope>
    <source>
        <strain evidence="1">AESS21</strain>
    </source>
</reference>
<reference evidence="1" key="1">
    <citation type="submission" date="2018-08" db="EMBL/GenBank/DDBJ databases">
        <authorList>
            <person name="Jin W."/>
            <person name="Wang H."/>
            <person name="Yang Y."/>
            <person name="Li M."/>
            <person name="Liu J."/>
        </authorList>
    </citation>
    <scope>NUCLEOTIDE SEQUENCE</scope>
    <source>
        <strain evidence="1">AESS21</strain>
    </source>
</reference>
<name>A0A944CFL4_9HYPH</name>
<dbReference type="Proteomes" id="UP000705379">
    <property type="component" value="Unassembled WGS sequence"/>
</dbReference>
<gene>
    <name evidence="1" type="ORF">DYI23_18600</name>
</gene>
<evidence type="ECO:0000313" key="1">
    <source>
        <dbReference type="EMBL" id="MBS8262245.1"/>
    </source>
</evidence>
<dbReference type="EMBL" id="QTKU01000005">
    <property type="protein sequence ID" value="MBS8262245.1"/>
    <property type="molecule type" value="Genomic_DNA"/>
</dbReference>